<dbReference type="OrthoDB" id="4794810at2759"/>
<evidence type="ECO:0000259" key="1">
    <source>
        <dbReference type="Pfam" id="PF23155"/>
    </source>
</evidence>
<dbReference type="InterPro" id="IPR055481">
    <property type="entry name" value="DUF7053"/>
</dbReference>
<comment type="caution">
    <text evidence="2">The sequence shown here is derived from an EMBL/GenBank/DDBJ whole genome shotgun (WGS) entry which is preliminary data.</text>
</comment>
<sequence>MMFQTTAQIQHTSPISSTSAAPKAIEMLHDHVFFLHCNPYMSKFEAMPTPDPTPSVPDTLEVEPIAAPDCYSVTDRIHTLPAGLWDSDVISSYEFFDLESGVFVRTRGPMGLVLETVWKIEESEGGNLEIVEQVSITCSRLVMGMIKSSCEAGWKGVHGKMLERIEESS</sequence>
<reference evidence="2 3" key="1">
    <citation type="submission" date="2020-01" db="EMBL/GenBank/DDBJ databases">
        <title>Identification and distribution of gene clusters putatively required for synthesis of sphingolipid metabolism inhibitors in phylogenetically diverse species of the filamentous fungus Fusarium.</title>
        <authorList>
            <person name="Kim H.-S."/>
            <person name="Busman M."/>
            <person name="Brown D.W."/>
            <person name="Divon H."/>
            <person name="Uhlig S."/>
            <person name="Proctor R.H."/>
        </authorList>
    </citation>
    <scope>NUCLEOTIDE SEQUENCE [LARGE SCALE GENOMIC DNA]</scope>
    <source>
        <strain evidence="2 3">NRRL 13308</strain>
    </source>
</reference>
<gene>
    <name evidence="2" type="ORF">FACUT_8557</name>
</gene>
<proteinExistence type="predicted"/>
<keyword evidence="3" id="KW-1185">Reference proteome</keyword>
<name>A0A8H4NNZ4_9HYPO</name>
<accession>A0A8H4NNZ4</accession>
<dbReference type="Pfam" id="PF23155">
    <property type="entry name" value="DUF7053"/>
    <property type="match status" value="1"/>
</dbReference>
<protein>
    <recommendedName>
        <fullName evidence="1">DUF7053 domain-containing protein</fullName>
    </recommendedName>
</protein>
<feature type="domain" description="DUF7053" evidence="1">
    <location>
        <begin position="5"/>
        <end position="166"/>
    </location>
</feature>
<dbReference type="EMBL" id="JAADJF010000241">
    <property type="protein sequence ID" value="KAF4431797.1"/>
    <property type="molecule type" value="Genomic_DNA"/>
</dbReference>
<dbReference type="AlphaFoldDB" id="A0A8H4NNZ4"/>
<evidence type="ECO:0000313" key="3">
    <source>
        <dbReference type="Proteomes" id="UP000536711"/>
    </source>
</evidence>
<organism evidence="2 3">
    <name type="scientific">Fusarium acutatum</name>
    <dbReference type="NCBI Taxonomy" id="78861"/>
    <lineage>
        <taxon>Eukaryota</taxon>
        <taxon>Fungi</taxon>
        <taxon>Dikarya</taxon>
        <taxon>Ascomycota</taxon>
        <taxon>Pezizomycotina</taxon>
        <taxon>Sordariomycetes</taxon>
        <taxon>Hypocreomycetidae</taxon>
        <taxon>Hypocreales</taxon>
        <taxon>Nectriaceae</taxon>
        <taxon>Fusarium</taxon>
        <taxon>Fusarium fujikuroi species complex</taxon>
    </lineage>
</organism>
<dbReference type="Proteomes" id="UP000536711">
    <property type="component" value="Unassembled WGS sequence"/>
</dbReference>
<dbReference type="PANTHER" id="PTHR38117:SF1">
    <property type="entry name" value="DUF3074 DOMAIN-CONTAINING PROTEIN"/>
    <property type="match status" value="1"/>
</dbReference>
<evidence type="ECO:0000313" key="2">
    <source>
        <dbReference type="EMBL" id="KAF4431797.1"/>
    </source>
</evidence>
<dbReference type="PANTHER" id="PTHR38117">
    <property type="entry name" value="NACHT AND WD40 DOMAIN PROTEIN"/>
    <property type="match status" value="1"/>
</dbReference>